<evidence type="ECO:0000313" key="1">
    <source>
        <dbReference type="Proteomes" id="UP000515150"/>
    </source>
</evidence>
<dbReference type="InParanoid" id="A0A6P7P0Q5"/>
<dbReference type="RefSeq" id="XP_029023269.1">
    <property type="nucleotide sequence ID" value="XM_029167436.3"/>
</dbReference>
<organism evidence="1 2">
    <name type="scientific">Betta splendens</name>
    <name type="common">Siamese fighting fish</name>
    <dbReference type="NCBI Taxonomy" id="158456"/>
    <lineage>
        <taxon>Eukaryota</taxon>
        <taxon>Metazoa</taxon>
        <taxon>Chordata</taxon>
        <taxon>Craniata</taxon>
        <taxon>Vertebrata</taxon>
        <taxon>Euteleostomi</taxon>
        <taxon>Actinopterygii</taxon>
        <taxon>Neopterygii</taxon>
        <taxon>Teleostei</taxon>
        <taxon>Neoteleostei</taxon>
        <taxon>Acanthomorphata</taxon>
        <taxon>Anabantaria</taxon>
        <taxon>Anabantiformes</taxon>
        <taxon>Anabantoidei</taxon>
        <taxon>Osphronemidae</taxon>
        <taxon>Betta</taxon>
    </lineage>
</organism>
<dbReference type="OrthoDB" id="9947986at2759"/>
<name>A0A6P7P0Q5_BETSP</name>
<proteinExistence type="predicted"/>
<dbReference type="AlphaFoldDB" id="A0A6P7P0Q5"/>
<protein>
    <submittedName>
        <fullName evidence="2">Uncharacterized protein LOC114865913</fullName>
    </submittedName>
</protein>
<dbReference type="Proteomes" id="UP000515150">
    <property type="component" value="Chromosome 11"/>
</dbReference>
<keyword evidence="1" id="KW-1185">Reference proteome</keyword>
<accession>A0A6P7P0Q5</accession>
<dbReference type="KEGG" id="bspl:114865913"/>
<dbReference type="GeneID" id="114865913"/>
<sequence>MESLTAREKFLLVQEGFRENALKIITQMLAWSNTTPGSKHLVDEILHSIFFLGGINKPKYEPKDIVTDDNMMNMLKGQYPRPLQYYVSQLPKRSPFSCVLDMIVLQEGKSQIDKIKERVHEFADRLKPGFLVSTTMCVTTCKTSNSNYYGVSMSTTGPNAGKIVIAASSLSTWEEYVAGAVMTYYPEKASEKYKKKEYFDGTIKLPLDKVTCQASNIKNQTNMEPCRSCGNLFGLPTKDTKEWPYGHCAEVGSVSNLLKAEKAVKEAAAPTSPTYTAENREKAEASVRMVLKQVLKMVDFKWVGDVFYEPQN</sequence>
<reference evidence="2" key="1">
    <citation type="submission" date="2025-08" db="UniProtKB">
        <authorList>
            <consortium name="RefSeq"/>
        </authorList>
    </citation>
    <scope>IDENTIFICATION</scope>
</reference>
<gene>
    <name evidence="2" type="primary">LOC114865913</name>
</gene>
<evidence type="ECO:0000313" key="2">
    <source>
        <dbReference type="RefSeq" id="XP_029023269.1"/>
    </source>
</evidence>